<feature type="compositionally biased region" description="Polar residues" evidence="1">
    <location>
        <begin position="61"/>
        <end position="83"/>
    </location>
</feature>
<evidence type="ECO:0000313" key="3">
    <source>
        <dbReference type="Proteomes" id="UP001633002"/>
    </source>
</evidence>
<protein>
    <submittedName>
        <fullName evidence="2">Uncharacterized protein</fullName>
    </submittedName>
</protein>
<feature type="region of interest" description="Disordered" evidence="1">
    <location>
        <begin position="33"/>
        <end position="85"/>
    </location>
</feature>
<sequence length="234" mass="25530">MMQIEQRVRSYNEVVANDGILPTAELLSWNKSDHAGRTQGSSLELKSGDQRTVLTVGRQPAWSQVASPSRVGQQNGNSQGSSKNEIRQALHESTGEYSPARKSQDAPVVRQSPLGQQYRASKAVSPRQSKPTEAAKTGSVGPEGEPAVQRASNSKQPGAHSLEAEEPATQFEVGATLERCRGGVFMQSVNVVDIWLHDLMIQHLLDPMHIETNVTKSLIKRIFGEKDGKPARRA</sequence>
<feature type="region of interest" description="Disordered" evidence="1">
    <location>
        <begin position="116"/>
        <end position="167"/>
    </location>
</feature>
<gene>
    <name evidence="2" type="ORF">R1sor_019121</name>
</gene>
<evidence type="ECO:0000313" key="2">
    <source>
        <dbReference type="EMBL" id="KAL3701099.1"/>
    </source>
</evidence>
<dbReference type="EMBL" id="JBJQOH010000001">
    <property type="protein sequence ID" value="KAL3701099.1"/>
    <property type="molecule type" value="Genomic_DNA"/>
</dbReference>
<dbReference type="Proteomes" id="UP001633002">
    <property type="component" value="Unassembled WGS sequence"/>
</dbReference>
<accession>A0ABD3IEX8</accession>
<organism evidence="2 3">
    <name type="scientific">Riccia sorocarpa</name>
    <dbReference type="NCBI Taxonomy" id="122646"/>
    <lineage>
        <taxon>Eukaryota</taxon>
        <taxon>Viridiplantae</taxon>
        <taxon>Streptophyta</taxon>
        <taxon>Embryophyta</taxon>
        <taxon>Marchantiophyta</taxon>
        <taxon>Marchantiopsida</taxon>
        <taxon>Marchantiidae</taxon>
        <taxon>Marchantiales</taxon>
        <taxon>Ricciaceae</taxon>
        <taxon>Riccia</taxon>
    </lineage>
</organism>
<keyword evidence="3" id="KW-1185">Reference proteome</keyword>
<dbReference type="AlphaFoldDB" id="A0ABD3IEX8"/>
<name>A0ABD3IEX8_9MARC</name>
<comment type="caution">
    <text evidence="2">The sequence shown here is derived from an EMBL/GenBank/DDBJ whole genome shotgun (WGS) entry which is preliminary data.</text>
</comment>
<reference evidence="2 3" key="1">
    <citation type="submission" date="2024-09" db="EMBL/GenBank/DDBJ databases">
        <title>Chromosome-scale assembly of Riccia sorocarpa.</title>
        <authorList>
            <person name="Paukszto L."/>
        </authorList>
    </citation>
    <scope>NUCLEOTIDE SEQUENCE [LARGE SCALE GENOMIC DNA]</scope>
    <source>
        <strain evidence="2">LP-2024</strain>
        <tissue evidence="2">Aerial parts of the thallus</tissue>
    </source>
</reference>
<proteinExistence type="predicted"/>
<evidence type="ECO:0000256" key="1">
    <source>
        <dbReference type="SAM" id="MobiDB-lite"/>
    </source>
</evidence>